<keyword evidence="2" id="KW-0812">Transmembrane</keyword>
<organism evidence="5 6">
    <name type="scientific">Gnathostoma spinigerum</name>
    <dbReference type="NCBI Taxonomy" id="75299"/>
    <lineage>
        <taxon>Eukaryota</taxon>
        <taxon>Metazoa</taxon>
        <taxon>Ecdysozoa</taxon>
        <taxon>Nematoda</taxon>
        <taxon>Chromadorea</taxon>
        <taxon>Rhabditida</taxon>
        <taxon>Spirurina</taxon>
        <taxon>Gnathostomatomorpha</taxon>
        <taxon>Gnathostomatoidea</taxon>
        <taxon>Gnathostomatidae</taxon>
        <taxon>Gnathostoma</taxon>
    </lineage>
</organism>
<reference evidence="5 6" key="1">
    <citation type="submission" date="2024-08" db="EMBL/GenBank/DDBJ databases">
        <title>Gnathostoma spinigerum genome.</title>
        <authorList>
            <person name="Gonzalez-Bertolin B."/>
            <person name="Monzon S."/>
            <person name="Zaballos A."/>
            <person name="Jimenez P."/>
            <person name="Dekumyoy P."/>
            <person name="Varona S."/>
            <person name="Cuesta I."/>
            <person name="Sumanam S."/>
            <person name="Adisakwattana P."/>
            <person name="Gasser R.B."/>
            <person name="Hernandez-Gonzalez A."/>
            <person name="Young N.D."/>
            <person name="Perteguer M.J."/>
        </authorList>
    </citation>
    <scope>NUCLEOTIDE SEQUENCE [LARGE SCALE GENOMIC DNA]</scope>
    <source>
        <strain evidence="5">AL3</strain>
        <tissue evidence="5">Liver</tissue>
    </source>
</reference>
<keyword evidence="6" id="KW-1185">Reference proteome</keyword>
<keyword evidence="3" id="KW-1133">Transmembrane helix</keyword>
<evidence type="ECO:0000313" key="5">
    <source>
        <dbReference type="EMBL" id="MFH4978838.1"/>
    </source>
</evidence>
<evidence type="ECO:0000256" key="4">
    <source>
        <dbReference type="ARBA" id="ARBA00023136"/>
    </source>
</evidence>
<comment type="subcellular location">
    <subcellularLocation>
        <location evidence="1">Membrane</location>
        <topology evidence="1">Multi-pass membrane protein</topology>
    </subcellularLocation>
</comment>
<gene>
    <name evidence="5" type="ORF">AB6A40_005547</name>
</gene>
<dbReference type="Proteomes" id="UP001608902">
    <property type="component" value="Unassembled WGS sequence"/>
</dbReference>
<evidence type="ECO:0000313" key="6">
    <source>
        <dbReference type="Proteomes" id="UP001608902"/>
    </source>
</evidence>
<dbReference type="EMBL" id="JBGFUD010003574">
    <property type="protein sequence ID" value="MFH4978838.1"/>
    <property type="molecule type" value="Genomic_DNA"/>
</dbReference>
<evidence type="ECO:0000256" key="3">
    <source>
        <dbReference type="ARBA" id="ARBA00022989"/>
    </source>
</evidence>
<accession>A0ABD6EPB7</accession>
<dbReference type="PANTHER" id="PTHR43184">
    <property type="entry name" value="MAJOR FACILITATOR SUPERFAMILY TRANSPORTER 16, ISOFORM B"/>
    <property type="match status" value="1"/>
</dbReference>
<evidence type="ECO:0000256" key="2">
    <source>
        <dbReference type="ARBA" id="ARBA00022692"/>
    </source>
</evidence>
<dbReference type="AlphaFoldDB" id="A0ABD6EPB7"/>
<name>A0ABD6EPB7_9BILA</name>
<dbReference type="GO" id="GO:0016020">
    <property type="term" value="C:membrane"/>
    <property type="evidence" value="ECO:0007669"/>
    <property type="project" value="UniProtKB-SubCell"/>
</dbReference>
<evidence type="ECO:0000256" key="1">
    <source>
        <dbReference type="ARBA" id="ARBA00004141"/>
    </source>
</evidence>
<comment type="caution">
    <text evidence="5">The sequence shown here is derived from an EMBL/GenBank/DDBJ whole genome shotgun (WGS) entry which is preliminary data.</text>
</comment>
<dbReference type="PANTHER" id="PTHR43184:SF12">
    <property type="entry name" value="SUGAR PHOSPHATE EXCHANGER 3"/>
    <property type="match status" value="1"/>
</dbReference>
<sequence>MESNVIHREGSRGNLSRSSNYLRNREIWTRYHYETFLLTFFSYAIMHASRKTLSTVKPSLINVWTANTTSGHTLFDNDEEAEDFLSVLDSGFLAAYAVVRSFIPVIRIIMPFFVRNNIGSSEMDYVFIIFAIICRQ</sequence>
<proteinExistence type="predicted"/>
<protein>
    <submittedName>
        <fullName evidence="5">Uncharacterized protein</fullName>
    </submittedName>
</protein>
<keyword evidence="4" id="KW-0472">Membrane</keyword>